<accession>A0ABV8LTR8</accession>
<dbReference type="GO" id="GO:0005524">
    <property type="term" value="F:ATP binding"/>
    <property type="evidence" value="ECO:0007669"/>
    <property type="project" value="UniProtKB-KW"/>
</dbReference>
<evidence type="ECO:0000313" key="15">
    <source>
        <dbReference type="Proteomes" id="UP001595816"/>
    </source>
</evidence>
<evidence type="ECO:0000259" key="12">
    <source>
        <dbReference type="PROSITE" id="PS50109"/>
    </source>
</evidence>
<keyword evidence="14" id="KW-0067">ATP-binding</keyword>
<dbReference type="InterPro" id="IPR003660">
    <property type="entry name" value="HAMP_dom"/>
</dbReference>
<name>A0ABV8LTR8_9ACTN</name>
<dbReference type="PROSITE" id="PS50109">
    <property type="entry name" value="HIS_KIN"/>
    <property type="match status" value="1"/>
</dbReference>
<dbReference type="PROSITE" id="PS50885">
    <property type="entry name" value="HAMP"/>
    <property type="match status" value="1"/>
</dbReference>
<evidence type="ECO:0000256" key="7">
    <source>
        <dbReference type="ARBA" id="ARBA00022777"/>
    </source>
</evidence>
<dbReference type="SMART" id="SM00388">
    <property type="entry name" value="HisKA"/>
    <property type="match status" value="1"/>
</dbReference>
<protein>
    <recommendedName>
        <fullName evidence="3">histidine kinase</fullName>
        <ecNumber evidence="3">2.7.13.3</ecNumber>
    </recommendedName>
</protein>
<dbReference type="SMART" id="SM00387">
    <property type="entry name" value="HATPase_c"/>
    <property type="match status" value="1"/>
</dbReference>
<evidence type="ECO:0000256" key="10">
    <source>
        <dbReference type="ARBA" id="ARBA00023136"/>
    </source>
</evidence>
<dbReference type="Proteomes" id="UP001595816">
    <property type="component" value="Unassembled WGS sequence"/>
</dbReference>
<keyword evidence="6 11" id="KW-0812">Transmembrane</keyword>
<dbReference type="PANTHER" id="PTHR45436:SF5">
    <property type="entry name" value="SENSOR HISTIDINE KINASE TRCS"/>
    <property type="match status" value="1"/>
</dbReference>
<keyword evidence="7" id="KW-0418">Kinase</keyword>
<dbReference type="PRINTS" id="PR00344">
    <property type="entry name" value="BCTRLSENSOR"/>
</dbReference>
<evidence type="ECO:0000256" key="5">
    <source>
        <dbReference type="ARBA" id="ARBA00022679"/>
    </source>
</evidence>
<dbReference type="SUPFAM" id="SSF47384">
    <property type="entry name" value="Homodimeric domain of signal transducing histidine kinase"/>
    <property type="match status" value="1"/>
</dbReference>
<keyword evidence="4" id="KW-0597">Phosphoprotein</keyword>
<keyword evidence="14" id="KW-0547">Nucleotide-binding</keyword>
<evidence type="ECO:0000256" key="3">
    <source>
        <dbReference type="ARBA" id="ARBA00012438"/>
    </source>
</evidence>
<dbReference type="InterPro" id="IPR003661">
    <property type="entry name" value="HisK_dim/P_dom"/>
</dbReference>
<evidence type="ECO:0000313" key="14">
    <source>
        <dbReference type="EMBL" id="MFC4133797.1"/>
    </source>
</evidence>
<evidence type="ECO:0000256" key="6">
    <source>
        <dbReference type="ARBA" id="ARBA00022692"/>
    </source>
</evidence>
<keyword evidence="5" id="KW-0808">Transferase</keyword>
<dbReference type="Pfam" id="PF00512">
    <property type="entry name" value="HisKA"/>
    <property type="match status" value="1"/>
</dbReference>
<feature type="transmembrane region" description="Helical" evidence="11">
    <location>
        <begin position="160"/>
        <end position="182"/>
    </location>
</feature>
<dbReference type="Gene3D" id="6.10.340.10">
    <property type="match status" value="1"/>
</dbReference>
<dbReference type="InterPro" id="IPR005467">
    <property type="entry name" value="His_kinase_dom"/>
</dbReference>
<dbReference type="Pfam" id="PF00672">
    <property type="entry name" value="HAMP"/>
    <property type="match status" value="1"/>
</dbReference>
<comment type="subcellular location">
    <subcellularLocation>
        <location evidence="2">Cell membrane</location>
    </subcellularLocation>
</comment>
<dbReference type="InterPro" id="IPR003594">
    <property type="entry name" value="HATPase_dom"/>
</dbReference>
<sequence>MRRLRQPGLRVRVTAAFALGALVISATIAIASFQITRQTLLSGRERSALRAAYFDANVVNAGLAADDDPDVQEVLRTLDTGSSRHAIIYRNGRFYSRTADTGYTKALPADLQSLVGSGHTAVQRVRVESGPAWAIGIPLPDGSRFYMIDSMKELDRTLRVMSLVLALVAAATTAAGAALGAYASRRVLRPMRVVADAARDIAGGDLTARLDPATEPDLERLTTSFNRMVDQLAARLERDRRFAADVSHELRSPLQTLAAAASVLARRRDQLDPRSAQAASLVADEVERFQTLVTDLLELARADQPADRRLTEVAELARQVVARKGFDPGIVSVAEPGFTPVWPVDSRRFEQIIANLLDNAVRHGGGPTAVRLGGTAGTGWLEVDDEGPGVPPADRISIFDRFVRGRAANARADSDGTGLGLALVRQHALAHGGDATVTDRPGGGARFHVEIDLSPEEPDGRLA</sequence>
<dbReference type="SUPFAM" id="SSF158472">
    <property type="entry name" value="HAMP domain-like"/>
    <property type="match status" value="1"/>
</dbReference>
<gene>
    <name evidence="14" type="ORF">ACFOZ4_24560</name>
</gene>
<feature type="domain" description="Histidine kinase" evidence="12">
    <location>
        <begin position="245"/>
        <end position="455"/>
    </location>
</feature>
<evidence type="ECO:0000256" key="4">
    <source>
        <dbReference type="ARBA" id="ARBA00022553"/>
    </source>
</evidence>
<keyword evidence="9" id="KW-0902">Two-component regulatory system</keyword>
<evidence type="ECO:0000259" key="13">
    <source>
        <dbReference type="PROSITE" id="PS50885"/>
    </source>
</evidence>
<dbReference type="EC" id="2.7.13.3" evidence="3"/>
<evidence type="ECO:0000256" key="2">
    <source>
        <dbReference type="ARBA" id="ARBA00004236"/>
    </source>
</evidence>
<dbReference type="InterPro" id="IPR004358">
    <property type="entry name" value="Sig_transdc_His_kin-like_C"/>
</dbReference>
<comment type="caution">
    <text evidence="14">The sequence shown here is derived from an EMBL/GenBank/DDBJ whole genome shotgun (WGS) entry which is preliminary data.</text>
</comment>
<dbReference type="Gene3D" id="3.30.565.10">
    <property type="entry name" value="Histidine kinase-like ATPase, C-terminal domain"/>
    <property type="match status" value="1"/>
</dbReference>
<evidence type="ECO:0000256" key="9">
    <source>
        <dbReference type="ARBA" id="ARBA00023012"/>
    </source>
</evidence>
<feature type="domain" description="HAMP" evidence="13">
    <location>
        <begin position="185"/>
        <end position="237"/>
    </location>
</feature>
<organism evidence="14 15">
    <name type="scientific">Hamadaea flava</name>
    <dbReference type="NCBI Taxonomy" id="1742688"/>
    <lineage>
        <taxon>Bacteria</taxon>
        <taxon>Bacillati</taxon>
        <taxon>Actinomycetota</taxon>
        <taxon>Actinomycetes</taxon>
        <taxon>Micromonosporales</taxon>
        <taxon>Micromonosporaceae</taxon>
        <taxon>Hamadaea</taxon>
    </lineage>
</organism>
<dbReference type="SUPFAM" id="SSF55874">
    <property type="entry name" value="ATPase domain of HSP90 chaperone/DNA topoisomerase II/histidine kinase"/>
    <property type="match status" value="1"/>
</dbReference>
<keyword evidence="8 11" id="KW-1133">Transmembrane helix</keyword>
<dbReference type="PANTHER" id="PTHR45436">
    <property type="entry name" value="SENSOR HISTIDINE KINASE YKOH"/>
    <property type="match status" value="1"/>
</dbReference>
<comment type="catalytic activity">
    <reaction evidence="1">
        <text>ATP + protein L-histidine = ADP + protein N-phospho-L-histidine.</text>
        <dbReference type="EC" id="2.7.13.3"/>
    </reaction>
</comment>
<dbReference type="InterPro" id="IPR050428">
    <property type="entry name" value="TCS_sensor_his_kinase"/>
</dbReference>
<dbReference type="CDD" id="cd00075">
    <property type="entry name" value="HATPase"/>
    <property type="match status" value="1"/>
</dbReference>
<dbReference type="InterPro" id="IPR036890">
    <property type="entry name" value="HATPase_C_sf"/>
</dbReference>
<proteinExistence type="predicted"/>
<keyword evidence="15" id="KW-1185">Reference proteome</keyword>
<keyword evidence="10 11" id="KW-0472">Membrane</keyword>
<dbReference type="RefSeq" id="WP_253755910.1">
    <property type="nucleotide sequence ID" value="NZ_JAMZDZ010000001.1"/>
</dbReference>
<dbReference type="CDD" id="cd06225">
    <property type="entry name" value="HAMP"/>
    <property type="match status" value="1"/>
</dbReference>
<reference evidence="15" key="1">
    <citation type="journal article" date="2019" name="Int. J. Syst. Evol. Microbiol.">
        <title>The Global Catalogue of Microorganisms (GCM) 10K type strain sequencing project: providing services to taxonomists for standard genome sequencing and annotation.</title>
        <authorList>
            <consortium name="The Broad Institute Genomics Platform"/>
            <consortium name="The Broad Institute Genome Sequencing Center for Infectious Disease"/>
            <person name="Wu L."/>
            <person name="Ma J."/>
        </authorList>
    </citation>
    <scope>NUCLEOTIDE SEQUENCE [LARGE SCALE GENOMIC DNA]</scope>
    <source>
        <strain evidence="15">CGMCC 4.7289</strain>
    </source>
</reference>
<dbReference type="SMART" id="SM00304">
    <property type="entry name" value="HAMP"/>
    <property type="match status" value="1"/>
</dbReference>
<dbReference type="EMBL" id="JBHSAY010000014">
    <property type="protein sequence ID" value="MFC4133797.1"/>
    <property type="molecule type" value="Genomic_DNA"/>
</dbReference>
<dbReference type="Pfam" id="PF02518">
    <property type="entry name" value="HATPase_c"/>
    <property type="match status" value="1"/>
</dbReference>
<evidence type="ECO:0000256" key="8">
    <source>
        <dbReference type="ARBA" id="ARBA00022989"/>
    </source>
</evidence>
<dbReference type="InterPro" id="IPR036097">
    <property type="entry name" value="HisK_dim/P_sf"/>
</dbReference>
<evidence type="ECO:0000256" key="11">
    <source>
        <dbReference type="SAM" id="Phobius"/>
    </source>
</evidence>
<evidence type="ECO:0000256" key="1">
    <source>
        <dbReference type="ARBA" id="ARBA00000085"/>
    </source>
</evidence>
<dbReference type="CDD" id="cd00082">
    <property type="entry name" value="HisKA"/>
    <property type="match status" value="1"/>
</dbReference>
<dbReference type="Gene3D" id="1.10.287.130">
    <property type="match status" value="1"/>
</dbReference>